<dbReference type="GO" id="GO:0007165">
    <property type="term" value="P:signal transduction"/>
    <property type="evidence" value="ECO:0007669"/>
    <property type="project" value="UniProtKB-KW"/>
</dbReference>
<protein>
    <submittedName>
        <fullName evidence="7">Methyl-accepting chemotaxis protein</fullName>
    </submittedName>
</protein>
<organism evidence="7 8">
    <name type="scientific">Paucimonas lemoignei</name>
    <name type="common">Pseudomonas lemoignei</name>
    <dbReference type="NCBI Taxonomy" id="29443"/>
    <lineage>
        <taxon>Bacteria</taxon>
        <taxon>Pseudomonadati</taxon>
        <taxon>Pseudomonadota</taxon>
        <taxon>Betaproteobacteria</taxon>
        <taxon>Burkholderiales</taxon>
        <taxon>Burkholderiaceae</taxon>
        <taxon>Paucimonas</taxon>
    </lineage>
</organism>
<feature type="domain" description="Methyl-accepting transducer" evidence="5">
    <location>
        <begin position="272"/>
        <end position="508"/>
    </location>
</feature>
<evidence type="ECO:0000256" key="2">
    <source>
        <dbReference type="ARBA" id="ARBA00023224"/>
    </source>
</evidence>
<dbReference type="InterPro" id="IPR004089">
    <property type="entry name" value="MCPsignal_dom"/>
</dbReference>
<evidence type="ECO:0000256" key="3">
    <source>
        <dbReference type="ARBA" id="ARBA00029447"/>
    </source>
</evidence>
<dbReference type="Pfam" id="PF12729">
    <property type="entry name" value="4HB_MCP_1"/>
    <property type="match status" value="1"/>
</dbReference>
<comment type="caution">
    <text evidence="7">The sequence shown here is derived from an EMBL/GenBank/DDBJ whole genome shotgun (WGS) entry which is preliminary data.</text>
</comment>
<comment type="subcellular location">
    <subcellularLocation>
        <location evidence="1">Membrane</location>
    </subcellularLocation>
</comment>
<evidence type="ECO:0000256" key="4">
    <source>
        <dbReference type="PROSITE-ProRule" id="PRU00284"/>
    </source>
</evidence>
<dbReference type="GO" id="GO:0016020">
    <property type="term" value="C:membrane"/>
    <property type="evidence" value="ECO:0007669"/>
    <property type="project" value="UniProtKB-SubCell"/>
</dbReference>
<dbReference type="SMART" id="SM00283">
    <property type="entry name" value="MA"/>
    <property type="match status" value="1"/>
</dbReference>
<dbReference type="InterPro" id="IPR003660">
    <property type="entry name" value="HAMP_dom"/>
</dbReference>
<sequence length="544" mass="58112">MNFLSNYSTRAKLLLGFGLMIVLLLAVSATAYRNAEQLKQSQEVLFQEDLSVAFNLMALRNAINRERVVLLSLALTEQSGQTSLLQQLERERTQVLEILKKLEKHRDTDAAFASKLDRIQALRQEFVTVRDRDVMPALNNGKRNEASAAIIGPLQTRFQALREIADEAGEQQFAEAEKRMLASEAVVSDAQKALILANLIAIALGLGLVFWLDRIIARPLKEVTGMAQQIATGNLNVSIPAANGNDEVGQLLRALDAMVASWRQMIRETNAGIATLSAAASEILAGTTQVASGVSETAAAVSETTATVEEVKQTALLASQKARTVSDMAQRAAHTVETGRKSIEGGVEGMETVQEQMESIAETIVKLSDRSQAIAEIVATVGGLADQSNLLAVNAAIEAAKAGEQGKGFAVVAQEIRDLAEQSRQATRQVRQILGEIQKAISAAVMTTEQGARAVASGVEQAAEAGNAFKSLSEGIADAAQAAAQIAATSQQQLAGMDQVAMAMENIKQVSVENAAGSRQSEASAQNLHELGQKLKEVSERFKL</sequence>
<dbReference type="Gene3D" id="1.10.287.950">
    <property type="entry name" value="Methyl-accepting chemotaxis protein"/>
    <property type="match status" value="1"/>
</dbReference>
<evidence type="ECO:0000259" key="6">
    <source>
        <dbReference type="PROSITE" id="PS50885"/>
    </source>
</evidence>
<proteinExistence type="inferred from homology"/>
<dbReference type="FunFam" id="1.10.287.950:FF:000001">
    <property type="entry name" value="Methyl-accepting chemotaxis sensory transducer"/>
    <property type="match status" value="1"/>
</dbReference>
<dbReference type="PROSITE" id="PS50885">
    <property type="entry name" value="HAMP"/>
    <property type="match status" value="1"/>
</dbReference>
<accession>A0A4R3I1H7</accession>
<dbReference type="EMBL" id="SLZQ01000002">
    <property type="protein sequence ID" value="TCS38455.1"/>
    <property type="molecule type" value="Genomic_DNA"/>
</dbReference>
<name>A0A4R3I1H7_PAULE</name>
<dbReference type="SMART" id="SM00304">
    <property type="entry name" value="HAMP"/>
    <property type="match status" value="1"/>
</dbReference>
<dbReference type="RefSeq" id="WP_132257527.1">
    <property type="nucleotide sequence ID" value="NZ_SLZQ01000002.1"/>
</dbReference>
<dbReference type="PANTHER" id="PTHR32089">
    <property type="entry name" value="METHYL-ACCEPTING CHEMOTAXIS PROTEIN MCPB"/>
    <property type="match status" value="1"/>
</dbReference>
<reference evidence="7 8" key="1">
    <citation type="submission" date="2019-03" db="EMBL/GenBank/DDBJ databases">
        <title>Genomic Encyclopedia of Type Strains, Phase IV (KMG-IV): sequencing the most valuable type-strain genomes for metagenomic binning, comparative biology and taxonomic classification.</title>
        <authorList>
            <person name="Goeker M."/>
        </authorList>
    </citation>
    <scope>NUCLEOTIDE SEQUENCE [LARGE SCALE GENOMIC DNA]</scope>
    <source>
        <strain evidence="7 8">DSM 7445</strain>
    </source>
</reference>
<gene>
    <name evidence="7" type="ORF">EDC30_102194</name>
</gene>
<dbReference type="Proteomes" id="UP000295382">
    <property type="component" value="Unassembled WGS sequence"/>
</dbReference>
<dbReference type="PROSITE" id="PS50111">
    <property type="entry name" value="CHEMOTAXIS_TRANSDUC_2"/>
    <property type="match status" value="1"/>
</dbReference>
<evidence type="ECO:0000313" key="8">
    <source>
        <dbReference type="Proteomes" id="UP000295382"/>
    </source>
</evidence>
<dbReference type="InterPro" id="IPR024478">
    <property type="entry name" value="HlyB_4HB_MCP"/>
</dbReference>
<evidence type="ECO:0000259" key="5">
    <source>
        <dbReference type="PROSITE" id="PS50111"/>
    </source>
</evidence>
<evidence type="ECO:0000256" key="1">
    <source>
        <dbReference type="ARBA" id="ARBA00004370"/>
    </source>
</evidence>
<evidence type="ECO:0000313" key="7">
    <source>
        <dbReference type="EMBL" id="TCS38455.1"/>
    </source>
</evidence>
<dbReference type="PANTHER" id="PTHR32089:SF112">
    <property type="entry name" value="LYSOZYME-LIKE PROTEIN-RELATED"/>
    <property type="match status" value="1"/>
</dbReference>
<feature type="domain" description="HAMP" evidence="6">
    <location>
        <begin position="214"/>
        <end position="267"/>
    </location>
</feature>
<dbReference type="GO" id="GO:0006935">
    <property type="term" value="P:chemotaxis"/>
    <property type="evidence" value="ECO:0007669"/>
    <property type="project" value="InterPro"/>
</dbReference>
<keyword evidence="2 4" id="KW-0807">Transducer</keyword>
<dbReference type="Pfam" id="PF00015">
    <property type="entry name" value="MCPsignal"/>
    <property type="match status" value="1"/>
</dbReference>
<dbReference type="PRINTS" id="PR00260">
    <property type="entry name" value="CHEMTRNSDUCR"/>
</dbReference>
<comment type="similarity">
    <text evidence="3">Belongs to the methyl-accepting chemotaxis (MCP) protein family.</text>
</comment>
<keyword evidence="8" id="KW-1185">Reference proteome</keyword>
<dbReference type="InterPro" id="IPR004090">
    <property type="entry name" value="Chemotax_Me-accpt_rcpt"/>
</dbReference>
<dbReference type="SUPFAM" id="SSF58104">
    <property type="entry name" value="Methyl-accepting chemotaxis protein (MCP) signaling domain"/>
    <property type="match status" value="1"/>
</dbReference>
<dbReference type="AlphaFoldDB" id="A0A4R3I1H7"/>
<dbReference type="CDD" id="cd06225">
    <property type="entry name" value="HAMP"/>
    <property type="match status" value="1"/>
</dbReference>
<dbReference type="OrthoDB" id="2489132at2"/>
<dbReference type="Gene3D" id="6.10.340.10">
    <property type="match status" value="1"/>
</dbReference>
<dbReference type="GO" id="GO:0004888">
    <property type="term" value="F:transmembrane signaling receptor activity"/>
    <property type="evidence" value="ECO:0007669"/>
    <property type="project" value="InterPro"/>
</dbReference>
<dbReference type="Pfam" id="PF00672">
    <property type="entry name" value="HAMP"/>
    <property type="match status" value="1"/>
</dbReference>